<dbReference type="InterPro" id="IPR018392">
    <property type="entry name" value="LysM"/>
</dbReference>
<dbReference type="SMART" id="SM00257">
    <property type="entry name" value="LysM"/>
    <property type="match status" value="1"/>
</dbReference>
<dbReference type="SUPFAM" id="SSF54106">
    <property type="entry name" value="LysM domain"/>
    <property type="match status" value="1"/>
</dbReference>
<dbReference type="GO" id="GO:0009253">
    <property type="term" value="P:peptidoglycan catabolic process"/>
    <property type="evidence" value="ECO:0007669"/>
    <property type="project" value="InterPro"/>
</dbReference>
<dbReference type="EMBL" id="CP026095">
    <property type="protein sequence ID" value="AZV43221.1"/>
    <property type="molecule type" value="Genomic_DNA"/>
</dbReference>
<dbReference type="AlphaFoldDB" id="A0A3Q9RNL4"/>
<keyword evidence="1" id="KW-0378">Hydrolase</keyword>
<dbReference type="KEGG" id="pasa:BAOM_2612"/>
<dbReference type="CDD" id="cd00118">
    <property type="entry name" value="LysM"/>
    <property type="match status" value="1"/>
</dbReference>
<dbReference type="Proteomes" id="UP000283095">
    <property type="component" value="Chromosome"/>
</dbReference>
<dbReference type="GO" id="GO:0008745">
    <property type="term" value="F:N-acetylmuramoyl-L-alanine amidase activity"/>
    <property type="evidence" value="ECO:0007669"/>
    <property type="project" value="InterPro"/>
</dbReference>
<dbReference type="InterPro" id="IPR002508">
    <property type="entry name" value="MurNAc-LAA_cat"/>
</dbReference>
<evidence type="ECO:0000313" key="3">
    <source>
        <dbReference type="Proteomes" id="UP000283095"/>
    </source>
</evidence>
<dbReference type="PROSITE" id="PS51782">
    <property type="entry name" value="LYSM"/>
    <property type="match status" value="1"/>
</dbReference>
<name>A0A3Q9RNL4_9BACI</name>
<dbReference type="Pfam" id="PF01520">
    <property type="entry name" value="Amidase_3"/>
    <property type="match status" value="1"/>
</dbReference>
<evidence type="ECO:0000256" key="1">
    <source>
        <dbReference type="ARBA" id="ARBA00022801"/>
    </source>
</evidence>
<proteinExistence type="predicted"/>
<evidence type="ECO:0000313" key="2">
    <source>
        <dbReference type="EMBL" id="AZV43221.1"/>
    </source>
</evidence>
<sequence>MVRIFIDAGHGGKDSGAVGNGLLEKDLTLRIAKRVKQLLAAYENVEVKMSRTKDTYPSLLERTKAANVWGADFFLSIHINAGGGVGYEDFVYPGSSKSIAYQNVIHSEIVKQIDMKDRGKKQGNLHVLRESNMPAILTECGFIDNKDDAAKLKGEDFIEAIAKGHVNGLVKAFDLKEQKDDEDCEYCIVLKGDTVSKLAKKYDTTIAKIKSWNQLDDKYTIRIDQKLRVK</sequence>
<reference evidence="2 3" key="1">
    <citation type="submission" date="2018-01" db="EMBL/GenBank/DDBJ databases">
        <title>Bacillus asahii Genome sequencing and assembly.</title>
        <authorList>
            <person name="Jiang H."/>
            <person name="Feng Y."/>
            <person name="Zhao F."/>
            <person name="Lin X."/>
        </authorList>
    </citation>
    <scope>NUCLEOTIDE SEQUENCE [LARGE SCALE GENOMIC DNA]</scope>
    <source>
        <strain evidence="2 3">OM18</strain>
    </source>
</reference>
<dbReference type="RefSeq" id="WP_127762551.1">
    <property type="nucleotide sequence ID" value="NZ_CP026095.1"/>
</dbReference>
<dbReference type="CDD" id="cd02696">
    <property type="entry name" value="MurNAc-LAA"/>
    <property type="match status" value="1"/>
</dbReference>
<organism evidence="2 3">
    <name type="scientific">Peribacillus asahii</name>
    <dbReference type="NCBI Taxonomy" id="228899"/>
    <lineage>
        <taxon>Bacteria</taxon>
        <taxon>Bacillati</taxon>
        <taxon>Bacillota</taxon>
        <taxon>Bacilli</taxon>
        <taxon>Bacillales</taxon>
        <taxon>Bacillaceae</taxon>
        <taxon>Peribacillus</taxon>
    </lineage>
</organism>
<dbReference type="Pfam" id="PF01476">
    <property type="entry name" value="LysM"/>
    <property type="match status" value="1"/>
</dbReference>
<dbReference type="Gene3D" id="3.40.630.40">
    <property type="entry name" value="Zn-dependent exopeptidases"/>
    <property type="match status" value="1"/>
</dbReference>
<dbReference type="GO" id="GO:0030288">
    <property type="term" value="C:outer membrane-bounded periplasmic space"/>
    <property type="evidence" value="ECO:0007669"/>
    <property type="project" value="TreeGrafter"/>
</dbReference>
<accession>A0A3Q9RNL4</accession>
<dbReference type="PANTHER" id="PTHR30404">
    <property type="entry name" value="N-ACETYLMURAMOYL-L-ALANINE AMIDASE"/>
    <property type="match status" value="1"/>
</dbReference>
<dbReference type="InterPro" id="IPR050695">
    <property type="entry name" value="N-acetylmuramoyl_amidase_3"/>
</dbReference>
<gene>
    <name evidence="2" type="ORF">BAOM_2612</name>
</gene>
<dbReference type="Gene3D" id="3.10.350.10">
    <property type="entry name" value="LysM domain"/>
    <property type="match status" value="1"/>
</dbReference>
<dbReference type="SUPFAM" id="SSF53187">
    <property type="entry name" value="Zn-dependent exopeptidases"/>
    <property type="match status" value="1"/>
</dbReference>
<protein>
    <submittedName>
        <fullName evidence="2">N-acetylmuramoyl-L-alanine amidase</fullName>
    </submittedName>
</protein>
<dbReference type="SMART" id="SM00646">
    <property type="entry name" value="Ami_3"/>
    <property type="match status" value="1"/>
</dbReference>
<dbReference type="PANTHER" id="PTHR30404:SF0">
    <property type="entry name" value="N-ACETYLMURAMOYL-L-ALANINE AMIDASE AMIC"/>
    <property type="match status" value="1"/>
</dbReference>
<dbReference type="InterPro" id="IPR036779">
    <property type="entry name" value="LysM_dom_sf"/>
</dbReference>
<dbReference type="OrthoDB" id="9763643at2"/>